<feature type="region of interest" description="Disordered" evidence="1">
    <location>
        <begin position="54"/>
        <end position="97"/>
    </location>
</feature>
<evidence type="ECO:0000313" key="3">
    <source>
        <dbReference type="Proteomes" id="UP001385951"/>
    </source>
</evidence>
<organism evidence="2 3">
    <name type="scientific">Cerrena zonata</name>
    <dbReference type="NCBI Taxonomy" id="2478898"/>
    <lineage>
        <taxon>Eukaryota</taxon>
        <taxon>Fungi</taxon>
        <taxon>Dikarya</taxon>
        <taxon>Basidiomycota</taxon>
        <taxon>Agaricomycotina</taxon>
        <taxon>Agaricomycetes</taxon>
        <taxon>Polyporales</taxon>
        <taxon>Cerrenaceae</taxon>
        <taxon>Cerrena</taxon>
    </lineage>
</organism>
<name>A0AAW0G987_9APHY</name>
<sequence>MSGGQDENDIISGITGFSLTHVLSGLDLPSGPGLSNQLGITGLSSLNERELFSDKWDDPDAVGPGEGDDWEDEVARELEDESEDDAPVKQELFSPGGMRPRERKKRIIKRLVERPKTVYERFPTFEKDKILNFTELFQGNTVHKSRISKRPFNVEAVYPRKKELPRSLLDAIVGDAERRVESKRVEQVVASGSVDEDLRQALEEREKTWCPVSLPLHDRSFDLVLLSNWEDQIIFEPDEDESMMPAPCTTNRPYNSSQ</sequence>
<accession>A0AAW0G987</accession>
<dbReference type="EMBL" id="JASBNA010000016">
    <property type="protein sequence ID" value="KAK7686769.1"/>
    <property type="molecule type" value="Genomic_DNA"/>
</dbReference>
<evidence type="ECO:0000313" key="2">
    <source>
        <dbReference type="EMBL" id="KAK7686769.1"/>
    </source>
</evidence>
<feature type="compositionally biased region" description="Acidic residues" evidence="1">
    <location>
        <begin position="66"/>
        <end position="85"/>
    </location>
</feature>
<reference evidence="2 3" key="1">
    <citation type="submission" date="2022-09" db="EMBL/GenBank/DDBJ databases">
        <authorList>
            <person name="Palmer J.M."/>
        </authorList>
    </citation>
    <scope>NUCLEOTIDE SEQUENCE [LARGE SCALE GENOMIC DNA]</scope>
    <source>
        <strain evidence="2 3">DSM 7382</strain>
    </source>
</reference>
<protein>
    <submittedName>
        <fullName evidence="2">Uncharacterized protein</fullName>
    </submittedName>
</protein>
<evidence type="ECO:0000256" key="1">
    <source>
        <dbReference type="SAM" id="MobiDB-lite"/>
    </source>
</evidence>
<proteinExistence type="predicted"/>
<comment type="caution">
    <text evidence="2">The sequence shown here is derived from an EMBL/GenBank/DDBJ whole genome shotgun (WGS) entry which is preliminary data.</text>
</comment>
<dbReference type="Proteomes" id="UP001385951">
    <property type="component" value="Unassembled WGS sequence"/>
</dbReference>
<keyword evidence="3" id="KW-1185">Reference proteome</keyword>
<dbReference type="AlphaFoldDB" id="A0AAW0G987"/>
<gene>
    <name evidence="2" type="ORF">QCA50_010370</name>
</gene>